<sequence>MAQSQLEKLRIRLGIKTIDQDDLLELLLEEAKDFLLTETNRTTLPVSLESTQRQLAIISYNMQGIEGQTSHSEGGISRSFEDLSPSIQKTIVQHRLLKAARYAT</sequence>
<dbReference type="Gene3D" id="1.10.246.150">
    <property type="match status" value="1"/>
</dbReference>
<gene>
    <name evidence="1" type="ORF">FG382_07995</name>
</gene>
<reference evidence="1 2" key="1">
    <citation type="submission" date="2019-05" db="EMBL/GenBank/DDBJ databases">
        <title>Psychrobacillus vulpis sp. nov., a new species isolated from feces of a red fox that inhabits in The Tablas de Daimiel Natural Park, Albacete, Spain.</title>
        <authorList>
            <person name="Rodriguez M."/>
            <person name="Reina J.C."/>
            <person name="Bejar V."/>
            <person name="Llamas I."/>
        </authorList>
    </citation>
    <scope>NUCLEOTIDE SEQUENCE [LARGE SCALE GENOMIC DNA]</scope>
    <source>
        <strain evidence="1 2">NEAU-3TGS17</strain>
    </source>
</reference>
<dbReference type="EMBL" id="VDGH01000004">
    <property type="protein sequence ID" value="TQR14389.1"/>
    <property type="molecule type" value="Genomic_DNA"/>
</dbReference>
<evidence type="ECO:0000313" key="1">
    <source>
        <dbReference type="EMBL" id="TQR14389.1"/>
    </source>
</evidence>
<evidence type="ECO:0008006" key="3">
    <source>
        <dbReference type="Google" id="ProtNLM"/>
    </source>
</evidence>
<evidence type="ECO:0000313" key="2">
    <source>
        <dbReference type="Proteomes" id="UP000317316"/>
    </source>
</evidence>
<dbReference type="Proteomes" id="UP000317316">
    <property type="component" value="Unassembled WGS sequence"/>
</dbReference>
<dbReference type="InterPro" id="IPR053746">
    <property type="entry name" value="Viral_HT_Connector_Assembly"/>
</dbReference>
<name>A0A544TAC4_9BACI</name>
<accession>A0A544TAC4</accession>
<proteinExistence type="predicted"/>
<dbReference type="AlphaFoldDB" id="A0A544TAC4"/>
<dbReference type="InterPro" id="IPR021146">
    <property type="entry name" value="Phage_gp6-like_head-tail"/>
</dbReference>
<dbReference type="OrthoDB" id="2059080at2"/>
<comment type="caution">
    <text evidence="1">The sequence shown here is derived from an EMBL/GenBank/DDBJ whole genome shotgun (WGS) entry which is preliminary data.</text>
</comment>
<keyword evidence="2" id="KW-1185">Reference proteome</keyword>
<dbReference type="Pfam" id="PF05135">
    <property type="entry name" value="Phage_connect_1"/>
    <property type="match status" value="1"/>
</dbReference>
<organism evidence="1 2">
    <name type="scientific">Psychrobacillus lasiicapitis</name>
    <dbReference type="NCBI Taxonomy" id="1636719"/>
    <lineage>
        <taxon>Bacteria</taxon>
        <taxon>Bacillati</taxon>
        <taxon>Bacillota</taxon>
        <taxon>Bacilli</taxon>
        <taxon>Bacillales</taxon>
        <taxon>Bacillaceae</taxon>
        <taxon>Psychrobacillus</taxon>
    </lineage>
</organism>
<dbReference type="RefSeq" id="WP_142538372.1">
    <property type="nucleotide sequence ID" value="NZ_BMIE01000003.1"/>
</dbReference>
<protein>
    <recommendedName>
        <fullName evidence="3">Phage gp6-like head-tail connector protein</fullName>
    </recommendedName>
</protein>